<reference evidence="1" key="3">
    <citation type="submission" date="2025-09" db="UniProtKB">
        <authorList>
            <consortium name="Ensembl"/>
        </authorList>
    </citation>
    <scope>IDENTIFICATION</scope>
</reference>
<dbReference type="Proteomes" id="UP000265120">
    <property type="component" value="Chromosome 8"/>
</dbReference>
<accession>A0A3P8VUD4</accession>
<dbReference type="Ensembl" id="ENSCSET00000018144.1">
    <property type="protein sequence ID" value="ENSCSEP00000017924.1"/>
    <property type="gene ID" value="ENSCSEG00000011492.1"/>
</dbReference>
<dbReference type="AlphaFoldDB" id="A0A3P8VUD4"/>
<sequence length="56" mass="6424">MCTLIRTELLSESEINQEKTFTVPTTQVTHLFHRSHLCSLHHSHNTGNSLYTTLSQ</sequence>
<reference evidence="1" key="2">
    <citation type="submission" date="2025-08" db="UniProtKB">
        <authorList>
            <consortium name="Ensembl"/>
        </authorList>
    </citation>
    <scope>IDENTIFICATION</scope>
</reference>
<proteinExistence type="predicted"/>
<dbReference type="InParanoid" id="A0A3P8VUD4"/>
<name>A0A3P8VUD4_CYNSE</name>
<evidence type="ECO:0000313" key="1">
    <source>
        <dbReference type="Ensembl" id="ENSCSEP00000017924.1"/>
    </source>
</evidence>
<keyword evidence="2" id="KW-1185">Reference proteome</keyword>
<evidence type="ECO:0000313" key="2">
    <source>
        <dbReference type="Proteomes" id="UP000265120"/>
    </source>
</evidence>
<reference evidence="1 2" key="1">
    <citation type="journal article" date="2014" name="Nat. Genet.">
        <title>Whole-genome sequence of a flatfish provides insights into ZW sex chromosome evolution and adaptation to a benthic lifestyle.</title>
        <authorList>
            <person name="Chen S."/>
            <person name="Zhang G."/>
            <person name="Shao C."/>
            <person name="Huang Q."/>
            <person name="Liu G."/>
            <person name="Zhang P."/>
            <person name="Song W."/>
            <person name="An N."/>
            <person name="Chalopin D."/>
            <person name="Volff J.N."/>
            <person name="Hong Y."/>
            <person name="Li Q."/>
            <person name="Sha Z."/>
            <person name="Zhou H."/>
            <person name="Xie M."/>
            <person name="Yu Q."/>
            <person name="Liu Y."/>
            <person name="Xiang H."/>
            <person name="Wang N."/>
            <person name="Wu K."/>
            <person name="Yang C."/>
            <person name="Zhou Q."/>
            <person name="Liao X."/>
            <person name="Yang L."/>
            <person name="Hu Q."/>
            <person name="Zhang J."/>
            <person name="Meng L."/>
            <person name="Jin L."/>
            <person name="Tian Y."/>
            <person name="Lian J."/>
            <person name="Yang J."/>
            <person name="Miao G."/>
            <person name="Liu S."/>
            <person name="Liang Z."/>
            <person name="Yan F."/>
            <person name="Li Y."/>
            <person name="Sun B."/>
            <person name="Zhang H."/>
            <person name="Zhang J."/>
            <person name="Zhu Y."/>
            <person name="Du M."/>
            <person name="Zhao Y."/>
            <person name="Schartl M."/>
            <person name="Tang Q."/>
            <person name="Wang J."/>
        </authorList>
    </citation>
    <scope>NUCLEOTIDE SEQUENCE</scope>
</reference>
<protein>
    <submittedName>
        <fullName evidence="1">Uncharacterized protein</fullName>
    </submittedName>
</protein>
<organism evidence="1 2">
    <name type="scientific">Cynoglossus semilaevis</name>
    <name type="common">Tongue sole</name>
    <dbReference type="NCBI Taxonomy" id="244447"/>
    <lineage>
        <taxon>Eukaryota</taxon>
        <taxon>Metazoa</taxon>
        <taxon>Chordata</taxon>
        <taxon>Craniata</taxon>
        <taxon>Vertebrata</taxon>
        <taxon>Euteleostomi</taxon>
        <taxon>Actinopterygii</taxon>
        <taxon>Neopterygii</taxon>
        <taxon>Teleostei</taxon>
        <taxon>Neoteleostei</taxon>
        <taxon>Acanthomorphata</taxon>
        <taxon>Carangaria</taxon>
        <taxon>Pleuronectiformes</taxon>
        <taxon>Pleuronectoidei</taxon>
        <taxon>Cynoglossidae</taxon>
        <taxon>Cynoglossinae</taxon>
        <taxon>Cynoglossus</taxon>
    </lineage>
</organism>